<organism evidence="2 3">
    <name type="scientific">Galeopterus variegatus</name>
    <name type="common">Malayan flying lemur</name>
    <name type="synonym">Cynocephalus variegatus</name>
    <dbReference type="NCBI Taxonomy" id="482537"/>
    <lineage>
        <taxon>Eukaryota</taxon>
        <taxon>Metazoa</taxon>
        <taxon>Chordata</taxon>
        <taxon>Craniata</taxon>
        <taxon>Vertebrata</taxon>
        <taxon>Euteleostomi</taxon>
        <taxon>Mammalia</taxon>
        <taxon>Eutheria</taxon>
        <taxon>Euarchontoglires</taxon>
        <taxon>Dermoptera</taxon>
        <taxon>Cynocephalidae</taxon>
        <taxon>Galeopterus</taxon>
    </lineage>
</organism>
<evidence type="ECO:0000256" key="1">
    <source>
        <dbReference type="SAM" id="MobiDB-lite"/>
    </source>
</evidence>
<feature type="region of interest" description="Disordered" evidence="1">
    <location>
        <begin position="1"/>
        <end position="74"/>
    </location>
</feature>
<dbReference type="Proteomes" id="UP000694923">
    <property type="component" value="Unplaced"/>
</dbReference>
<gene>
    <name evidence="3" type="primary">LOC103591301</name>
</gene>
<dbReference type="RefSeq" id="XP_008571949.1">
    <property type="nucleotide sequence ID" value="XM_008573727.1"/>
</dbReference>
<reference evidence="3" key="1">
    <citation type="submission" date="2025-08" db="UniProtKB">
        <authorList>
            <consortium name="RefSeq"/>
        </authorList>
    </citation>
    <scope>IDENTIFICATION</scope>
</reference>
<keyword evidence="2" id="KW-1185">Reference proteome</keyword>
<name>A0ABM0QUA8_GALVR</name>
<feature type="compositionally biased region" description="Pro residues" evidence="1">
    <location>
        <begin position="42"/>
        <end position="57"/>
    </location>
</feature>
<dbReference type="GeneID" id="103591301"/>
<evidence type="ECO:0000313" key="3">
    <source>
        <dbReference type="RefSeq" id="XP_008571949.1"/>
    </source>
</evidence>
<protein>
    <submittedName>
        <fullName evidence="3">Uncharacterized protein</fullName>
    </submittedName>
</protein>
<proteinExistence type="predicted"/>
<evidence type="ECO:0000313" key="2">
    <source>
        <dbReference type="Proteomes" id="UP000694923"/>
    </source>
</evidence>
<accession>A0ABM0QUA8</accession>
<sequence length="74" mass="7979">MAHCQGVASGRTQPTQSPGKVAEGCGRRAEEPLCPRGSPLPNSFPPTGRPRPRPPACAPHRPRSQRTDPTWSVR</sequence>